<evidence type="ECO:0000313" key="6">
    <source>
        <dbReference type="EMBL" id="GCD95700.1"/>
    </source>
</evidence>
<proteinExistence type="predicted"/>
<evidence type="ECO:0000256" key="3">
    <source>
        <dbReference type="ARBA" id="ARBA00022827"/>
    </source>
</evidence>
<dbReference type="GO" id="GO:0016709">
    <property type="term" value="F:oxidoreductase activity, acting on paired donors, with incorporation or reduction of molecular oxygen, NAD(P)H as one donor, and incorporation of one atom of oxygen"/>
    <property type="evidence" value="ECO:0007669"/>
    <property type="project" value="UniProtKB-ARBA"/>
</dbReference>
<dbReference type="InterPro" id="IPR002938">
    <property type="entry name" value="FAD-bd"/>
</dbReference>
<dbReference type="PRINTS" id="PR00420">
    <property type="entry name" value="RNGMNOXGNASE"/>
</dbReference>
<dbReference type="SUPFAM" id="SSF51905">
    <property type="entry name" value="FAD/NAD(P)-binding domain"/>
    <property type="match status" value="1"/>
</dbReference>
<dbReference type="PANTHER" id="PTHR43004">
    <property type="entry name" value="TRK SYSTEM POTASSIUM UPTAKE PROTEIN"/>
    <property type="match status" value="1"/>
</dbReference>
<dbReference type="InterPro" id="IPR050641">
    <property type="entry name" value="RIFMO-like"/>
</dbReference>
<dbReference type="Gene3D" id="3.40.30.120">
    <property type="match status" value="1"/>
</dbReference>
<evidence type="ECO:0000256" key="4">
    <source>
        <dbReference type="SAM" id="MobiDB-lite"/>
    </source>
</evidence>
<dbReference type="PANTHER" id="PTHR43004:SF19">
    <property type="entry name" value="BINDING MONOOXYGENASE, PUTATIVE (JCVI)-RELATED"/>
    <property type="match status" value="1"/>
</dbReference>
<sequence length="532" mass="56734">MTSSVPEAPRPVLPREVEVAVVGGGPVGMLLATELALRDVRVVVVERAAEPCEEPKAGTLHARTVQSLVRRGVLAGGPLDAAPDAEVTTPFHFAGMSGLTITAPAVEGAPIAGLPQARVERYFEDRATRLGARVFRRHEVRGLTRHPDRVDLEVADLTTGISRPLSARWAVGTDGARGTVRTAAGIAAGDHPATFSSIVALARLLEPRHAPIGWNRTPRGWTMTNVNPAGPSRIITFDWTLPAPDRHSPVTADELRRTLDRIVGRPVPFTDLRIARRTGDFARLADTYRLGRVLLAGDAAHHHSAMGGQGLNLGLQDAFNLGWKLASVIRDGADVALLDTYTDERRPAARRVIDNTRVQSQLMRPDATADPLRALTRELLALPEARRHIGDMISAQDVAYPPSTAAGVSRDAPDAGTFATDRPLTTPGGGPTRLSDLLADGNAVLISETAGDTATLSARIHPWADRVTIAHAKPAHAHPPRARLVRPDGYIAWSAPHDELAAHRLEGTLTALFGPRDAGTPSASHTLAATGR</sequence>
<feature type="region of interest" description="Disordered" evidence="4">
    <location>
        <begin position="404"/>
        <end position="430"/>
    </location>
</feature>
<keyword evidence="3" id="KW-0274">FAD</keyword>
<evidence type="ECO:0000259" key="5">
    <source>
        <dbReference type="Pfam" id="PF01494"/>
    </source>
</evidence>
<dbReference type="InterPro" id="IPR036188">
    <property type="entry name" value="FAD/NAD-bd_sf"/>
</dbReference>
<gene>
    <name evidence="6" type="ORF">EHYA_03383</name>
</gene>
<evidence type="ECO:0000256" key="1">
    <source>
        <dbReference type="ARBA" id="ARBA00001974"/>
    </source>
</evidence>
<dbReference type="GO" id="GO:0071949">
    <property type="term" value="F:FAD binding"/>
    <property type="evidence" value="ECO:0007669"/>
    <property type="project" value="InterPro"/>
</dbReference>
<comment type="caution">
    <text evidence="6">The sequence shown here is derived from an EMBL/GenBank/DDBJ whole genome shotgun (WGS) entry which is preliminary data.</text>
</comment>
<dbReference type="Pfam" id="PF01494">
    <property type="entry name" value="FAD_binding_3"/>
    <property type="match status" value="1"/>
</dbReference>
<protein>
    <recommendedName>
        <fullName evidence="5">FAD-binding domain-containing protein</fullName>
    </recommendedName>
</protein>
<comment type="cofactor">
    <cofactor evidence="1">
        <name>FAD</name>
        <dbReference type="ChEBI" id="CHEBI:57692"/>
    </cofactor>
</comment>
<dbReference type="OrthoDB" id="8670884at2"/>
<feature type="domain" description="FAD-binding" evidence="5">
    <location>
        <begin position="16"/>
        <end position="356"/>
    </location>
</feature>
<organism evidence="6 7">
    <name type="scientific">Embleya hyalina</name>
    <dbReference type="NCBI Taxonomy" id="516124"/>
    <lineage>
        <taxon>Bacteria</taxon>
        <taxon>Bacillati</taxon>
        <taxon>Actinomycetota</taxon>
        <taxon>Actinomycetes</taxon>
        <taxon>Kitasatosporales</taxon>
        <taxon>Streptomycetaceae</taxon>
        <taxon>Embleya</taxon>
    </lineage>
</organism>
<dbReference type="EMBL" id="BIFH01000018">
    <property type="protein sequence ID" value="GCD95700.1"/>
    <property type="molecule type" value="Genomic_DNA"/>
</dbReference>
<evidence type="ECO:0000256" key="2">
    <source>
        <dbReference type="ARBA" id="ARBA00022630"/>
    </source>
</evidence>
<dbReference type="Gene3D" id="3.50.50.60">
    <property type="entry name" value="FAD/NAD(P)-binding domain"/>
    <property type="match status" value="1"/>
</dbReference>
<reference evidence="6 7" key="1">
    <citation type="submission" date="2018-12" db="EMBL/GenBank/DDBJ databases">
        <title>Draft genome sequence of Embleya hyalina NBRC 13850T.</title>
        <authorList>
            <person name="Komaki H."/>
            <person name="Hosoyama A."/>
            <person name="Kimura A."/>
            <person name="Ichikawa N."/>
            <person name="Tamura T."/>
        </authorList>
    </citation>
    <scope>NUCLEOTIDE SEQUENCE [LARGE SCALE GENOMIC DNA]</scope>
    <source>
        <strain evidence="6 7">NBRC 13850</strain>
    </source>
</reference>
<keyword evidence="2" id="KW-0285">Flavoprotein</keyword>
<keyword evidence="7" id="KW-1185">Reference proteome</keyword>
<dbReference type="Proteomes" id="UP000286931">
    <property type="component" value="Unassembled WGS sequence"/>
</dbReference>
<dbReference type="Pfam" id="PF21274">
    <property type="entry name" value="Rng_hyd_C"/>
    <property type="match status" value="1"/>
</dbReference>
<dbReference type="Gene3D" id="3.30.70.2450">
    <property type="match status" value="1"/>
</dbReference>
<evidence type="ECO:0000313" key="7">
    <source>
        <dbReference type="Proteomes" id="UP000286931"/>
    </source>
</evidence>
<dbReference type="RefSeq" id="WP_126637801.1">
    <property type="nucleotide sequence ID" value="NZ_BIFH01000018.1"/>
</dbReference>
<name>A0A401YM56_9ACTN</name>
<accession>A0A401YM56</accession>
<dbReference type="AlphaFoldDB" id="A0A401YM56"/>